<sequence length="517" mass="56581">MQDYHPVPLIFFILAVILTVVQSSSLIVRSIERRKINPLNINTGRAPNPYNEPGFSAGVVHDPKRLPAEIGGIVAAYGISLVLVAIILLSLSRKRRQHLRGDIEGPVAQSPADLYSQDYAHNEFARLSRVPVSGLRSARALSFSYPPPIQTEFNETRPYIYASPTFSAKIPGVDPSVDQRVVRADRKMAQNQLEEMYKHVMEHEEAKQKGIVIDAPTVPGHDHRVDYSTVSKKGKKKPALLELEPFREEKTQSKASFFFSAIRSPRKKSIKGLSISAPIMTPQSSTFPRQENQEMSPIAPRLYAPSRPPPSPANRLTSFGVSTVVRSRAPPTANISPESVMSIDERIKFHLGPPDNCTHSYSSPTPMEIDPTSAISDHSQRPLVGISLPASPKSGARSPSLPSSPSAGTNFPRSNHASAVRAGGTLPLRAYEPPPSSPSVCSNATKQTVFQRTGPLSPTTGQGCRTAGTVPYSPYQPFTPCIPVTPSLVTKEERKRLKRMAPRTPTVQMVQNADDVW</sequence>
<feature type="region of interest" description="Disordered" evidence="1">
    <location>
        <begin position="354"/>
        <end position="417"/>
    </location>
</feature>
<dbReference type="GeneID" id="63719546"/>
<keyword evidence="2" id="KW-1133">Transmembrane helix</keyword>
<feature type="transmembrane region" description="Helical" evidence="2">
    <location>
        <begin position="70"/>
        <end position="91"/>
    </location>
</feature>
<dbReference type="Proteomes" id="UP000076580">
    <property type="component" value="Chromosome 03"/>
</dbReference>
<evidence type="ECO:0000256" key="1">
    <source>
        <dbReference type="SAM" id="MobiDB-lite"/>
    </source>
</evidence>
<keyword evidence="3" id="KW-0732">Signal</keyword>
<dbReference type="RefSeq" id="XP_040654294.1">
    <property type="nucleotide sequence ID" value="XM_040804190.1"/>
</dbReference>
<evidence type="ECO:0000313" key="5">
    <source>
        <dbReference type="Proteomes" id="UP000076580"/>
    </source>
</evidence>
<feature type="signal peptide" evidence="3">
    <location>
        <begin position="1"/>
        <end position="23"/>
    </location>
</feature>
<proteinExistence type="predicted"/>
<keyword evidence="2" id="KW-0472">Membrane</keyword>
<keyword evidence="5" id="KW-1185">Reference proteome</keyword>
<keyword evidence="2" id="KW-0812">Transmembrane</keyword>
<dbReference type="InParanoid" id="A0A151GCV8"/>
<protein>
    <submittedName>
        <fullName evidence="4">Uncharacterized protein</fullName>
    </submittedName>
</protein>
<dbReference type="STRING" id="98403.A0A151GCV8"/>
<accession>A0A151GCV8</accession>
<gene>
    <name evidence="4" type="ORF">DCS_06903</name>
</gene>
<dbReference type="AlphaFoldDB" id="A0A151GCV8"/>
<dbReference type="EMBL" id="LAYC01000003">
    <property type="protein sequence ID" value="KYK54942.1"/>
    <property type="molecule type" value="Genomic_DNA"/>
</dbReference>
<organism evidence="4 5">
    <name type="scientific">Drechmeria coniospora</name>
    <name type="common">Nematophagous fungus</name>
    <name type="synonym">Meria coniospora</name>
    <dbReference type="NCBI Taxonomy" id="98403"/>
    <lineage>
        <taxon>Eukaryota</taxon>
        <taxon>Fungi</taxon>
        <taxon>Dikarya</taxon>
        <taxon>Ascomycota</taxon>
        <taxon>Pezizomycotina</taxon>
        <taxon>Sordariomycetes</taxon>
        <taxon>Hypocreomycetidae</taxon>
        <taxon>Hypocreales</taxon>
        <taxon>Ophiocordycipitaceae</taxon>
        <taxon>Drechmeria</taxon>
    </lineage>
</organism>
<evidence type="ECO:0000256" key="3">
    <source>
        <dbReference type="SAM" id="SignalP"/>
    </source>
</evidence>
<reference evidence="4 5" key="1">
    <citation type="journal article" date="2016" name="Sci. Rep.">
        <title>Insights into Adaptations to a Near-Obligate Nematode Endoparasitic Lifestyle from the Finished Genome of Drechmeria coniospora.</title>
        <authorList>
            <person name="Zhang L."/>
            <person name="Zhou Z."/>
            <person name="Guo Q."/>
            <person name="Fokkens L."/>
            <person name="Miskei M."/>
            <person name="Pocsi I."/>
            <person name="Zhang W."/>
            <person name="Chen M."/>
            <person name="Wang L."/>
            <person name="Sun Y."/>
            <person name="Donzelli B.G."/>
            <person name="Gibson D.M."/>
            <person name="Nelson D.R."/>
            <person name="Luo J.G."/>
            <person name="Rep M."/>
            <person name="Liu H."/>
            <person name="Yang S."/>
            <person name="Wang J."/>
            <person name="Krasnoff S.B."/>
            <person name="Xu Y."/>
            <person name="Molnar I."/>
            <person name="Lin M."/>
        </authorList>
    </citation>
    <scope>NUCLEOTIDE SEQUENCE [LARGE SCALE GENOMIC DNA]</scope>
    <source>
        <strain evidence="4 5">ARSEF 6962</strain>
    </source>
</reference>
<name>A0A151GCV8_DRECN</name>
<feature type="compositionally biased region" description="Polar residues" evidence="1">
    <location>
        <begin position="407"/>
        <end position="417"/>
    </location>
</feature>
<evidence type="ECO:0000256" key="2">
    <source>
        <dbReference type="SAM" id="Phobius"/>
    </source>
</evidence>
<evidence type="ECO:0000313" key="4">
    <source>
        <dbReference type="EMBL" id="KYK54942.1"/>
    </source>
</evidence>
<feature type="chain" id="PRO_5007580417" evidence="3">
    <location>
        <begin position="24"/>
        <end position="517"/>
    </location>
</feature>
<comment type="caution">
    <text evidence="4">The sequence shown here is derived from an EMBL/GenBank/DDBJ whole genome shotgun (WGS) entry which is preliminary data.</text>
</comment>